<sequence>MERLVVEAGAALVAASEPETQHVCRSEPQRSPQPVPQPTPQLVPASLPQLAVQPVPERVPQPVTQPAPERVPERPPGGPLPFSATAGADPASRPADHVPATALERILLQHCLDQGDEDPAAAAARSEVVRAGLARSAAREPVYHFSPPPSVAKMRANVDTFVSDFMECIVRTWPQAPVTALSRKARAAGIICSGAQEGAGKRTNVEQKTWSLRISVAMRFANFIGRTVCLPIDGQRPPDEEIDRGVAKFFNCLNLQTHEVINVFLDARREGLAVAGGGKRIMERTVKGYSAALGFLFYDARLVGVTGAKLVPDCVGQRSPWQKKGQLEKETEKRDKREDPGDYIGNPMDAEAIRTNKGAAEKEARKAGQHNTTSADVTPKMLSLLYDALVRRHLTAPAGTTQPTTGAKAATAHESTPATPEVPTRSASVIAIVTPADPDASSAGNDANIENLSARQTDFLAYAFYAFLFKTLARPLTLINLKYKDITLPDTLVPANEQFYNKHKHPRFLNITLRITKNGTTVTEMFVVRVYSYFAYVSQEEEDSLGSQTVIQCNTEDTNLPQLFKGDLALAAASPVVGNNGAVLSDLPVFPQMSTAGNRHSVLFLRPRTDINERLTRDLRRVGLDLNNGQRAVRLYGFRRGGSQDLLDWSGKFELVMRLGDWKVDSTSFFIYLTNMNARGTLRSTLRSYGQDDVSQTVAQIMAAHNKWEVGAVASLRARVLGQEAPLDAAGVTAFDLEAAAKLCTIFIECVLQLRYGRADAVPDSEEA</sequence>
<comment type="caution">
    <text evidence="1">The sequence shown here is derived from an EMBL/GenBank/DDBJ whole genome shotgun (WGS) entry which is preliminary data.</text>
</comment>
<proteinExistence type="predicted"/>
<dbReference type="EMBL" id="CM020620">
    <property type="protein sequence ID" value="KAK1869944.1"/>
    <property type="molecule type" value="Genomic_DNA"/>
</dbReference>
<organism evidence="1 2">
    <name type="scientific">Pyropia yezoensis</name>
    <name type="common">Susabi-nori</name>
    <name type="synonym">Porphyra yezoensis</name>
    <dbReference type="NCBI Taxonomy" id="2788"/>
    <lineage>
        <taxon>Eukaryota</taxon>
        <taxon>Rhodophyta</taxon>
        <taxon>Bangiophyceae</taxon>
        <taxon>Bangiales</taxon>
        <taxon>Bangiaceae</taxon>
        <taxon>Pyropia</taxon>
    </lineage>
</organism>
<reference evidence="1" key="1">
    <citation type="submission" date="2019-11" db="EMBL/GenBank/DDBJ databases">
        <title>Nori genome reveals adaptations in red seaweeds to the harsh intertidal environment.</title>
        <authorList>
            <person name="Wang D."/>
            <person name="Mao Y."/>
        </authorList>
    </citation>
    <scope>NUCLEOTIDE SEQUENCE</scope>
    <source>
        <tissue evidence="1">Gametophyte</tissue>
    </source>
</reference>
<accession>A0ACC3CI19</accession>
<dbReference type="Proteomes" id="UP000798662">
    <property type="component" value="Chromosome 3"/>
</dbReference>
<protein>
    <submittedName>
        <fullName evidence="1">Uncharacterized protein</fullName>
    </submittedName>
</protein>
<name>A0ACC3CI19_PYRYE</name>
<evidence type="ECO:0000313" key="2">
    <source>
        <dbReference type="Proteomes" id="UP000798662"/>
    </source>
</evidence>
<keyword evidence="2" id="KW-1185">Reference proteome</keyword>
<evidence type="ECO:0000313" key="1">
    <source>
        <dbReference type="EMBL" id="KAK1869944.1"/>
    </source>
</evidence>
<gene>
    <name evidence="1" type="ORF">I4F81_012409</name>
</gene>